<dbReference type="RefSeq" id="WP_011950983.1">
    <property type="nucleotide sequence ID" value="NZ_CP059319.1"/>
</dbReference>
<keyword evidence="2" id="KW-0812">Transmembrane</keyword>
<feature type="region of interest" description="Disordered" evidence="1">
    <location>
        <begin position="1"/>
        <end position="23"/>
    </location>
</feature>
<reference evidence="3" key="1">
    <citation type="submission" date="2020-07" db="EMBL/GenBank/DDBJ databases">
        <authorList>
            <person name="Camacho E."/>
        </authorList>
    </citation>
    <scope>NUCLEOTIDE SEQUENCE</scope>
    <source>
        <strain evidence="3">MPO218</strain>
    </source>
</reference>
<reference evidence="3" key="2">
    <citation type="submission" date="2021-04" db="EMBL/GenBank/DDBJ databases">
        <title>Isolation and genomic analysis of the ibuprofen-degrading bacterium Sphingomonas strain MPO218.</title>
        <authorList>
            <person name="Aulestia M."/>
            <person name="Flores A."/>
            <person name="Mangas E.L."/>
            <person name="Perez-Pulido A.J."/>
            <person name="Santero E."/>
            <person name="Camacho E.M."/>
        </authorList>
    </citation>
    <scope>NUCLEOTIDE SEQUENCE</scope>
    <source>
        <strain evidence="3">MPO218</strain>
    </source>
</reference>
<evidence type="ECO:0000256" key="1">
    <source>
        <dbReference type="SAM" id="MobiDB-lite"/>
    </source>
</evidence>
<evidence type="ECO:0000313" key="3">
    <source>
        <dbReference type="EMBL" id="QTH22421.1"/>
    </source>
</evidence>
<keyword evidence="2" id="KW-0472">Membrane</keyword>
<organism evidence="3 4">
    <name type="scientific">Rhizorhabdus wittichii</name>
    <dbReference type="NCBI Taxonomy" id="160791"/>
    <lineage>
        <taxon>Bacteria</taxon>
        <taxon>Pseudomonadati</taxon>
        <taxon>Pseudomonadota</taxon>
        <taxon>Alphaproteobacteria</taxon>
        <taxon>Sphingomonadales</taxon>
        <taxon>Sphingomonadaceae</taxon>
        <taxon>Rhizorhabdus</taxon>
    </lineage>
</organism>
<evidence type="ECO:0000256" key="2">
    <source>
        <dbReference type="SAM" id="Phobius"/>
    </source>
</evidence>
<keyword evidence="2" id="KW-1133">Transmembrane helix</keyword>
<feature type="transmembrane region" description="Helical" evidence="2">
    <location>
        <begin position="29"/>
        <end position="48"/>
    </location>
</feature>
<dbReference type="Proteomes" id="UP000664914">
    <property type="component" value="Chromosome"/>
</dbReference>
<accession>A0A975D533</accession>
<evidence type="ECO:0000313" key="4">
    <source>
        <dbReference type="Proteomes" id="UP000664914"/>
    </source>
</evidence>
<proteinExistence type="predicted"/>
<dbReference type="AlphaFoldDB" id="A0A975D533"/>
<protein>
    <submittedName>
        <fullName evidence="3">Uncharacterized protein</fullName>
    </submittedName>
</protein>
<dbReference type="EMBL" id="CP059319">
    <property type="protein sequence ID" value="QTH22421.1"/>
    <property type="molecule type" value="Genomic_DNA"/>
</dbReference>
<gene>
    <name evidence="3" type="ORF">HRJ34_02505</name>
</gene>
<sequence length="58" mass="5797">MSDDNSTPDNKPAAKKKGVPTPKITKKTAVVGAAIGIGSAAIVAALLYTNRNNSGGKS</sequence>
<name>A0A975D533_9SPHN</name>